<gene>
    <name evidence="1" type="ORF">VNO77_35434</name>
</gene>
<comment type="caution">
    <text evidence="1">The sequence shown here is derived from an EMBL/GenBank/DDBJ whole genome shotgun (WGS) entry which is preliminary data.</text>
</comment>
<proteinExistence type="predicted"/>
<accession>A0AAN9PXR2</accession>
<name>A0AAN9PXR2_CANGL</name>
<dbReference type="EMBL" id="JAYMYQ010000008">
    <property type="protein sequence ID" value="KAK7316415.1"/>
    <property type="molecule type" value="Genomic_DNA"/>
</dbReference>
<evidence type="ECO:0000313" key="2">
    <source>
        <dbReference type="Proteomes" id="UP001367508"/>
    </source>
</evidence>
<reference evidence="1 2" key="1">
    <citation type="submission" date="2024-01" db="EMBL/GenBank/DDBJ databases">
        <title>The genomes of 5 underutilized Papilionoideae crops provide insights into root nodulation and disease resistanc.</title>
        <authorList>
            <person name="Jiang F."/>
        </authorList>
    </citation>
    <scope>NUCLEOTIDE SEQUENCE [LARGE SCALE GENOMIC DNA]</scope>
    <source>
        <strain evidence="1">LVBAO_FW01</strain>
        <tissue evidence="1">Leaves</tissue>
    </source>
</reference>
<evidence type="ECO:0000313" key="1">
    <source>
        <dbReference type="EMBL" id="KAK7316415.1"/>
    </source>
</evidence>
<protein>
    <submittedName>
        <fullName evidence="1">Uncharacterized protein</fullName>
    </submittedName>
</protein>
<organism evidence="1 2">
    <name type="scientific">Canavalia gladiata</name>
    <name type="common">Sword bean</name>
    <name type="synonym">Dolichos gladiatus</name>
    <dbReference type="NCBI Taxonomy" id="3824"/>
    <lineage>
        <taxon>Eukaryota</taxon>
        <taxon>Viridiplantae</taxon>
        <taxon>Streptophyta</taxon>
        <taxon>Embryophyta</taxon>
        <taxon>Tracheophyta</taxon>
        <taxon>Spermatophyta</taxon>
        <taxon>Magnoliopsida</taxon>
        <taxon>eudicotyledons</taxon>
        <taxon>Gunneridae</taxon>
        <taxon>Pentapetalae</taxon>
        <taxon>rosids</taxon>
        <taxon>fabids</taxon>
        <taxon>Fabales</taxon>
        <taxon>Fabaceae</taxon>
        <taxon>Papilionoideae</taxon>
        <taxon>50 kb inversion clade</taxon>
        <taxon>NPAAA clade</taxon>
        <taxon>indigoferoid/millettioid clade</taxon>
        <taxon>Phaseoleae</taxon>
        <taxon>Canavalia</taxon>
    </lineage>
</organism>
<sequence length="258" mass="28985">MILIWHEKSKGYKATRTEEDDMESAEMLSEIPLTLNEGSSRDRNASSSDVKDKEDISHMLLLFHYCYCKMCTCSKLHPKVQNLPVLKNTVQVAVVAVAHMRVSYLINTIKFPGKVDPWGLDGSLPYGVSQKPQCTNKPVNHIINTKEGKDKPCEHLDSVVCNTISKLSLSVPCMIWGIPNAVVDQLVVTFIGFSLYYNMVVLVCVLKGMFLTIHCPAVAVLQYKIFHCSLEGFLFGQKRNAGLLILWMLQCGRSREES</sequence>
<keyword evidence="2" id="KW-1185">Reference proteome</keyword>
<dbReference type="Proteomes" id="UP001367508">
    <property type="component" value="Unassembled WGS sequence"/>
</dbReference>
<dbReference type="AlphaFoldDB" id="A0AAN9PXR2"/>